<feature type="chain" id="PRO_5046825875" evidence="2">
    <location>
        <begin position="25"/>
        <end position="296"/>
    </location>
</feature>
<dbReference type="PANTHER" id="PTHR34183">
    <property type="entry name" value="ENDOLYTIC PEPTIDOGLYCAN TRANSGLYCOSYLASE RLPA"/>
    <property type="match status" value="1"/>
</dbReference>
<feature type="signal peptide" evidence="2">
    <location>
        <begin position="1"/>
        <end position="24"/>
    </location>
</feature>
<dbReference type="RefSeq" id="WP_317225929.1">
    <property type="nucleotide sequence ID" value="NZ_JAWJEJ010000001.1"/>
</dbReference>
<dbReference type="PROSITE" id="PS51724">
    <property type="entry name" value="SPOR"/>
    <property type="match status" value="1"/>
</dbReference>
<keyword evidence="5" id="KW-1185">Reference proteome</keyword>
<reference evidence="4 5" key="1">
    <citation type="submission" date="2023-10" db="EMBL/GenBank/DDBJ databases">
        <title>Sphingomonas sp. HF-S4 16S ribosomal RNA gene Genome sequencing and assembly.</title>
        <authorList>
            <person name="Lee H."/>
        </authorList>
    </citation>
    <scope>NUCLEOTIDE SEQUENCE [LARGE SCALE GENOMIC DNA]</scope>
    <source>
        <strain evidence="4 5">HF-S4</strain>
    </source>
</reference>
<protein>
    <submittedName>
        <fullName evidence="4">SPOR domain-containing protein</fullName>
    </submittedName>
</protein>
<proteinExistence type="predicted"/>
<sequence>MKSNASAIAALLALAGAGATQALANQTAPGAGYPVPGAAPPRGQAAAPRIEPVAEADPFAGVEGPRGSSQRAPGEQRYDEVGYAAVEDPSEGVTGVHATLPVGTLVEVTSLDTGRTIVALVNATDPGAAKPITLSAGAARELGKAGSERLAVRVRKVAAAPGDLLALQSGRPAPARPDTPPVLLNALRKHLGAAPVAAAPVPVRPNATRRAVARPAPTPPRAARPASGSGFYVQVAALSNAANAQALARRMGGSVKQGGGLHRVQLGPFATRGQADAARAGAARAGYGDARVIAVN</sequence>
<evidence type="ECO:0000313" key="5">
    <source>
        <dbReference type="Proteomes" id="UP001273531"/>
    </source>
</evidence>
<evidence type="ECO:0000256" key="2">
    <source>
        <dbReference type="SAM" id="SignalP"/>
    </source>
</evidence>
<accession>A0ABU3Y6G2</accession>
<organism evidence="4 5">
    <name type="scientific">Sphingomonas agrestis</name>
    <dbReference type="NCBI Taxonomy" id="3080540"/>
    <lineage>
        <taxon>Bacteria</taxon>
        <taxon>Pseudomonadati</taxon>
        <taxon>Pseudomonadota</taxon>
        <taxon>Alphaproteobacteria</taxon>
        <taxon>Sphingomonadales</taxon>
        <taxon>Sphingomonadaceae</taxon>
        <taxon>Sphingomonas</taxon>
    </lineage>
</organism>
<dbReference type="SUPFAM" id="SSF110997">
    <property type="entry name" value="Sporulation related repeat"/>
    <property type="match status" value="1"/>
</dbReference>
<dbReference type="EMBL" id="JAWJEJ010000001">
    <property type="protein sequence ID" value="MDV3456757.1"/>
    <property type="molecule type" value="Genomic_DNA"/>
</dbReference>
<evidence type="ECO:0000259" key="3">
    <source>
        <dbReference type="PROSITE" id="PS51724"/>
    </source>
</evidence>
<dbReference type="InterPro" id="IPR036680">
    <property type="entry name" value="SPOR-like_sf"/>
</dbReference>
<dbReference type="Proteomes" id="UP001273531">
    <property type="component" value="Unassembled WGS sequence"/>
</dbReference>
<name>A0ABU3Y6G2_9SPHN</name>
<feature type="compositionally biased region" description="Low complexity" evidence="1">
    <location>
        <begin position="27"/>
        <end position="49"/>
    </location>
</feature>
<keyword evidence="2" id="KW-0732">Signal</keyword>
<dbReference type="InterPro" id="IPR036908">
    <property type="entry name" value="RlpA-like_sf"/>
</dbReference>
<dbReference type="PANTHER" id="PTHR34183:SF8">
    <property type="entry name" value="ENDOLYTIC PEPTIDOGLYCAN TRANSGLYCOSYLASE RLPA-RELATED"/>
    <property type="match status" value="1"/>
</dbReference>
<dbReference type="Gene3D" id="3.30.70.1070">
    <property type="entry name" value="Sporulation related repeat"/>
    <property type="match status" value="1"/>
</dbReference>
<dbReference type="Pfam" id="PF05036">
    <property type="entry name" value="SPOR"/>
    <property type="match status" value="1"/>
</dbReference>
<gene>
    <name evidence="4" type="ORF">RZN05_07150</name>
</gene>
<dbReference type="Gene3D" id="2.40.40.10">
    <property type="entry name" value="RlpA-like domain"/>
    <property type="match status" value="1"/>
</dbReference>
<comment type="caution">
    <text evidence="4">The sequence shown here is derived from an EMBL/GenBank/DDBJ whole genome shotgun (WGS) entry which is preliminary data.</text>
</comment>
<feature type="domain" description="SPOR" evidence="3">
    <location>
        <begin position="225"/>
        <end position="295"/>
    </location>
</feature>
<evidence type="ECO:0000313" key="4">
    <source>
        <dbReference type="EMBL" id="MDV3456757.1"/>
    </source>
</evidence>
<dbReference type="InterPro" id="IPR007730">
    <property type="entry name" value="SPOR-like_dom"/>
</dbReference>
<evidence type="ECO:0000256" key="1">
    <source>
        <dbReference type="SAM" id="MobiDB-lite"/>
    </source>
</evidence>
<feature type="region of interest" description="Disordered" evidence="1">
    <location>
        <begin position="27"/>
        <end position="76"/>
    </location>
</feature>